<evidence type="ECO:0000313" key="4">
    <source>
        <dbReference type="Proteomes" id="UP000316242"/>
    </source>
</evidence>
<evidence type="ECO:0000259" key="2">
    <source>
        <dbReference type="PROSITE" id="PS51781"/>
    </source>
</evidence>
<dbReference type="InterPro" id="IPR003646">
    <property type="entry name" value="SH3-like_bac-type"/>
</dbReference>
<sequence length="455" mass="49262">MEDSTAVKTQFSSPRRFAVSTASALLAGALALGGLVPAGAAQPHPVAQQAASAQPSASLSAPGALQVPAANRVVQVKTTSKLNMRSGSSTKHRVILTIPKNKTVTVKSQASNGWYQVTYNKKTGWISNEYAKVTKTSGTGKTPKRAKSVKLWVTPESTMNIRKGAGTGHSVVGKISKGQPAYATSKAANGWYKISTQGKTGWISGAYVTTCSKGCAIDAGPYTTNRAGLTDRYFAKTSGADLFASVKGKKRIGDIPKNSIAYRDKAWEKKAGPVSGWYYMRTQGADGWMKASALKRSTNAKTSNTAKTTRATVLKQANGKLPSSMLVALHWDKEKTLIAAPAAADLGRLNAAFKKKFGKNLDIDLAYRTLDTQQLLYQELGHYIAAKPGTSNHGWGLAIDVPETFNYSFKGKYYKWLKANSKKYNWIHRKNLEEFRANGSRNPYAEAWHFEYAGN</sequence>
<feature type="domain" description="SH3b" evidence="2">
    <location>
        <begin position="69"/>
        <end position="135"/>
    </location>
</feature>
<evidence type="ECO:0000313" key="3">
    <source>
        <dbReference type="EMBL" id="GEC11632.1"/>
    </source>
</evidence>
<feature type="chain" id="PRO_5047399295" description="SH3b domain-containing protein" evidence="1">
    <location>
        <begin position="41"/>
        <end position="455"/>
    </location>
</feature>
<feature type="domain" description="SH3b" evidence="2">
    <location>
        <begin position="148"/>
        <end position="212"/>
    </location>
</feature>
<dbReference type="PANTHER" id="PTHR34408:SF1">
    <property type="entry name" value="GLYCOSYL HYDROLASE FAMILY 19 DOMAIN-CONTAINING PROTEIN HI_1415"/>
    <property type="match status" value="1"/>
</dbReference>
<feature type="signal peptide" evidence="1">
    <location>
        <begin position="1"/>
        <end position="40"/>
    </location>
</feature>
<dbReference type="PROSITE" id="PS51781">
    <property type="entry name" value="SH3B"/>
    <property type="match status" value="2"/>
</dbReference>
<name>A0ABQ0RIL7_GLUNI</name>
<dbReference type="Gene3D" id="3.30.1380.10">
    <property type="match status" value="1"/>
</dbReference>
<dbReference type="Proteomes" id="UP000316242">
    <property type="component" value="Unassembled WGS sequence"/>
</dbReference>
<dbReference type="CDD" id="cd14814">
    <property type="entry name" value="Peptidase_M15"/>
    <property type="match status" value="1"/>
</dbReference>
<gene>
    <name evidence="3" type="ORF">ANI01nite_08350</name>
</gene>
<dbReference type="EMBL" id="BJNE01000002">
    <property type="protein sequence ID" value="GEC11632.1"/>
    <property type="molecule type" value="Genomic_DNA"/>
</dbReference>
<dbReference type="Pfam" id="PF02557">
    <property type="entry name" value="VanY"/>
    <property type="match status" value="1"/>
</dbReference>
<organism evidence="3 4">
    <name type="scientific">Glutamicibacter nicotianae</name>
    <name type="common">Arthrobacter nicotianae</name>
    <dbReference type="NCBI Taxonomy" id="37929"/>
    <lineage>
        <taxon>Bacteria</taxon>
        <taxon>Bacillati</taxon>
        <taxon>Actinomycetota</taxon>
        <taxon>Actinomycetes</taxon>
        <taxon>Micrococcales</taxon>
        <taxon>Micrococcaceae</taxon>
        <taxon>Glutamicibacter</taxon>
    </lineage>
</organism>
<keyword evidence="1" id="KW-0732">Signal</keyword>
<proteinExistence type="predicted"/>
<evidence type="ECO:0000256" key="1">
    <source>
        <dbReference type="SAM" id="SignalP"/>
    </source>
</evidence>
<dbReference type="SUPFAM" id="SSF50044">
    <property type="entry name" value="SH3-domain"/>
    <property type="match status" value="1"/>
</dbReference>
<dbReference type="InterPro" id="IPR036028">
    <property type="entry name" value="SH3-like_dom_sf"/>
</dbReference>
<dbReference type="Gene3D" id="2.30.30.40">
    <property type="entry name" value="SH3 Domains"/>
    <property type="match status" value="2"/>
</dbReference>
<dbReference type="SUPFAM" id="SSF55166">
    <property type="entry name" value="Hedgehog/DD-peptidase"/>
    <property type="match status" value="1"/>
</dbReference>
<dbReference type="Pfam" id="PF08239">
    <property type="entry name" value="SH3_3"/>
    <property type="match status" value="2"/>
</dbReference>
<protein>
    <recommendedName>
        <fullName evidence="2">SH3b domain-containing protein</fullName>
    </recommendedName>
</protein>
<dbReference type="InterPro" id="IPR052354">
    <property type="entry name" value="Cell_Wall_Dynamics_Protein"/>
</dbReference>
<dbReference type="PANTHER" id="PTHR34408">
    <property type="entry name" value="FAMILY PROTEIN, PUTATIVE-RELATED"/>
    <property type="match status" value="1"/>
</dbReference>
<dbReference type="InterPro" id="IPR009045">
    <property type="entry name" value="Zn_M74/Hedgehog-like"/>
</dbReference>
<dbReference type="InterPro" id="IPR003709">
    <property type="entry name" value="VanY-like_core_dom"/>
</dbReference>
<reference evidence="3 4" key="1">
    <citation type="submission" date="2019-06" db="EMBL/GenBank/DDBJ databases">
        <title>Whole genome shotgun sequence of Glutamicibacter nicotianae NBRC 14234.</title>
        <authorList>
            <person name="Hosoyama A."/>
            <person name="Uohara A."/>
            <person name="Ohji S."/>
            <person name="Ichikawa N."/>
        </authorList>
    </citation>
    <scope>NUCLEOTIDE SEQUENCE [LARGE SCALE GENOMIC DNA]</scope>
    <source>
        <strain evidence="3 4">NBRC 14234</strain>
    </source>
</reference>
<accession>A0ABQ0RIL7</accession>
<dbReference type="SMART" id="SM00287">
    <property type="entry name" value="SH3b"/>
    <property type="match status" value="2"/>
</dbReference>
<comment type="caution">
    <text evidence="3">The sequence shown here is derived from an EMBL/GenBank/DDBJ whole genome shotgun (WGS) entry which is preliminary data.</text>
</comment>
<keyword evidence="4" id="KW-1185">Reference proteome</keyword>